<comment type="caution">
    <text evidence="15">Lacks conserved residue(s) required for the propagation of feature annotation.</text>
</comment>
<comment type="cofactor">
    <cofactor evidence="1 15">
        <name>Mg(2+)</name>
        <dbReference type="ChEBI" id="CHEBI:18420"/>
    </cofactor>
</comment>
<feature type="binding site" evidence="15">
    <location>
        <position position="78"/>
    </location>
    <ligand>
        <name>Mg(2+)</name>
        <dbReference type="ChEBI" id="CHEBI:18420"/>
    </ligand>
</feature>
<name>A0ABR6VFK0_9FIRM</name>
<dbReference type="RefSeq" id="WP_186501986.1">
    <property type="nucleotide sequence ID" value="NZ_JACOGK010000003.1"/>
</dbReference>
<dbReference type="PANTHER" id="PTHR43661">
    <property type="entry name" value="D-XYLONATE DEHYDRATASE"/>
    <property type="match status" value="1"/>
</dbReference>
<dbReference type="NCBIfam" id="TIGR00110">
    <property type="entry name" value="ilvD"/>
    <property type="match status" value="1"/>
</dbReference>
<feature type="domain" description="Dihydroxy-acid/6-phosphogluconate dehydratase N-terminal" evidence="16">
    <location>
        <begin position="31"/>
        <end position="347"/>
    </location>
</feature>
<evidence type="ECO:0000256" key="7">
    <source>
        <dbReference type="ARBA" id="ARBA00023004"/>
    </source>
</evidence>
<gene>
    <name evidence="15 18" type="primary">ilvD</name>
    <name evidence="18" type="ORF">H8J70_01470</name>
</gene>
<evidence type="ECO:0000256" key="14">
    <source>
        <dbReference type="ARBA" id="ARBA00029490"/>
    </source>
</evidence>
<dbReference type="SUPFAM" id="SSF143975">
    <property type="entry name" value="IlvD/EDD N-terminal domain-like"/>
    <property type="match status" value="1"/>
</dbReference>
<feature type="modified residue" description="N6-carboxylysine" evidence="15">
    <location>
        <position position="121"/>
    </location>
</feature>
<keyword evidence="6 15" id="KW-0460">Magnesium</keyword>
<keyword evidence="9 15" id="KW-0456">Lyase</keyword>
<dbReference type="HAMAP" id="MF_00012">
    <property type="entry name" value="IlvD"/>
    <property type="match status" value="1"/>
</dbReference>
<comment type="similarity">
    <text evidence="2 15">Belongs to the IlvD/Edd family.</text>
</comment>
<proteinExistence type="inferred from homology"/>
<evidence type="ECO:0000256" key="4">
    <source>
        <dbReference type="ARBA" id="ARBA00022714"/>
    </source>
</evidence>
<comment type="pathway">
    <text evidence="13 15">Amino-acid biosynthesis; L-isoleucine biosynthesis; L-isoleucine from 2-oxobutanoate: step 3/4.</text>
</comment>
<feature type="binding site" evidence="15">
    <location>
        <position position="442"/>
    </location>
    <ligand>
        <name>Mg(2+)</name>
        <dbReference type="ChEBI" id="CHEBI:18420"/>
    </ligand>
</feature>
<dbReference type="Pfam" id="PF24877">
    <property type="entry name" value="ILV_EDD_C"/>
    <property type="match status" value="1"/>
</dbReference>
<comment type="catalytic activity">
    <reaction evidence="11">
        <text>(2R)-2,3-dihydroxy-3-methylbutanoate = 3-methyl-2-oxobutanoate + H2O</text>
        <dbReference type="Rhea" id="RHEA:24809"/>
        <dbReference type="ChEBI" id="CHEBI:11851"/>
        <dbReference type="ChEBI" id="CHEBI:15377"/>
        <dbReference type="ChEBI" id="CHEBI:49072"/>
        <dbReference type="EC" id="4.2.1.9"/>
    </reaction>
    <physiologicalReaction direction="left-to-right" evidence="11">
        <dbReference type="Rhea" id="RHEA:24810"/>
    </physiologicalReaction>
</comment>
<evidence type="ECO:0000259" key="17">
    <source>
        <dbReference type="Pfam" id="PF24877"/>
    </source>
</evidence>
<keyword evidence="5 15" id="KW-0479">Metal-binding</keyword>
<keyword evidence="3 15" id="KW-0028">Amino-acid biosynthesis</keyword>
<dbReference type="EMBL" id="JACOGK010000003">
    <property type="protein sequence ID" value="MBC3535931.1"/>
    <property type="molecule type" value="Genomic_DNA"/>
</dbReference>
<dbReference type="InterPro" id="IPR020558">
    <property type="entry name" value="DiOHA_6PGluconate_deHydtase_CS"/>
</dbReference>
<dbReference type="GO" id="GO:0004160">
    <property type="term" value="F:dihydroxy-acid dehydratase activity"/>
    <property type="evidence" value="ECO:0007669"/>
    <property type="project" value="UniProtKB-EC"/>
</dbReference>
<feature type="domain" description="Dihydroxy-acid/6-phosphogluconate dehydratase C-terminal" evidence="17">
    <location>
        <begin position="358"/>
        <end position="551"/>
    </location>
</feature>
<dbReference type="PANTHER" id="PTHR43661:SF3">
    <property type="entry name" value="D-XYLONATE DEHYDRATASE YAGF-RELATED"/>
    <property type="match status" value="1"/>
</dbReference>
<comment type="caution">
    <text evidence="18">The sequence shown here is derived from an EMBL/GenBank/DDBJ whole genome shotgun (WGS) entry which is preliminary data.</text>
</comment>
<comment type="subunit">
    <text evidence="15">Homodimer.</text>
</comment>
<keyword evidence="10 15" id="KW-0100">Branched-chain amino acid biosynthesis</keyword>
<evidence type="ECO:0000256" key="6">
    <source>
        <dbReference type="ARBA" id="ARBA00022842"/>
    </source>
</evidence>
<keyword evidence="19" id="KW-1185">Reference proteome</keyword>
<evidence type="ECO:0000256" key="9">
    <source>
        <dbReference type="ARBA" id="ARBA00023239"/>
    </source>
</evidence>
<dbReference type="Pfam" id="PF00920">
    <property type="entry name" value="ILVD_EDD_N"/>
    <property type="match status" value="1"/>
</dbReference>
<dbReference type="InterPro" id="IPR000581">
    <property type="entry name" value="ILV_EDD_N"/>
</dbReference>
<dbReference type="InterPro" id="IPR004404">
    <property type="entry name" value="DihydroxyA_deHydtase"/>
</dbReference>
<organism evidence="18 19">
    <name type="scientific">Megasphaera hominis</name>
    <dbReference type="NCBI Taxonomy" id="159836"/>
    <lineage>
        <taxon>Bacteria</taxon>
        <taxon>Bacillati</taxon>
        <taxon>Bacillota</taxon>
        <taxon>Negativicutes</taxon>
        <taxon>Veillonellales</taxon>
        <taxon>Veillonellaceae</taxon>
        <taxon>Megasphaera</taxon>
    </lineage>
</organism>
<protein>
    <recommendedName>
        <fullName evidence="14 15">Dihydroxy-acid dehydratase</fullName>
        <shortName evidence="15">DAD</shortName>
        <ecNumber evidence="14 15">4.2.1.9</ecNumber>
    </recommendedName>
</protein>
<feature type="binding site" description="via carbamate group" evidence="15">
    <location>
        <position position="121"/>
    </location>
    <ligand>
        <name>Mg(2+)</name>
        <dbReference type="ChEBI" id="CHEBI:18420"/>
    </ligand>
</feature>
<comment type="cofactor">
    <cofactor evidence="15">
        <name>[2Fe-2S] cluster</name>
        <dbReference type="ChEBI" id="CHEBI:190135"/>
    </cofactor>
    <text evidence="15">Binds 1 [2Fe-2S] cluster per subunit. This cluster acts as a Lewis acid cofactor.</text>
</comment>
<keyword evidence="4 15" id="KW-0001">2Fe-2S</keyword>
<evidence type="ECO:0000256" key="10">
    <source>
        <dbReference type="ARBA" id="ARBA00023304"/>
    </source>
</evidence>
<evidence type="ECO:0000256" key="3">
    <source>
        <dbReference type="ARBA" id="ARBA00022605"/>
    </source>
</evidence>
<evidence type="ECO:0000256" key="1">
    <source>
        <dbReference type="ARBA" id="ARBA00001946"/>
    </source>
</evidence>
<evidence type="ECO:0000259" key="16">
    <source>
        <dbReference type="Pfam" id="PF00920"/>
    </source>
</evidence>
<evidence type="ECO:0000256" key="5">
    <source>
        <dbReference type="ARBA" id="ARBA00022723"/>
    </source>
</evidence>
<comment type="function">
    <text evidence="15">Functions in the biosynthesis of branched-chain amino acids. Catalyzes the dehydration of (2R,3R)-2,3-dihydroxy-3-methylpentanoate (2,3-dihydroxy-3-methylvalerate) into 2-oxo-3-methylpentanoate (2-oxo-3-methylvalerate) and of (2R)-2,3-dihydroxy-3-methylbutanoate (2,3-dihydroxyisovalerate) into 2-oxo-3-methylbutanoate (2-oxoisovalerate), the penultimate precursor to L-isoleucine and L-valine, respectively.</text>
</comment>
<dbReference type="SUPFAM" id="SSF52016">
    <property type="entry name" value="LeuD/IlvD-like"/>
    <property type="match status" value="1"/>
</dbReference>
<feature type="active site" description="Proton acceptor" evidence="15">
    <location>
        <position position="468"/>
    </location>
</feature>
<evidence type="ECO:0000256" key="15">
    <source>
        <dbReference type="HAMAP-Rule" id="MF_00012"/>
    </source>
</evidence>
<dbReference type="EC" id="4.2.1.9" evidence="14 15"/>
<dbReference type="InterPro" id="IPR042096">
    <property type="entry name" value="Dihydro-acid_dehy_C"/>
</dbReference>
<evidence type="ECO:0000313" key="19">
    <source>
        <dbReference type="Proteomes" id="UP000606870"/>
    </source>
</evidence>
<keyword evidence="8 15" id="KW-0411">Iron-sulfur</keyword>
<evidence type="ECO:0000313" key="18">
    <source>
        <dbReference type="EMBL" id="MBC3535931.1"/>
    </source>
</evidence>
<comment type="catalytic activity">
    <reaction evidence="15">
        <text>(2R,3R)-2,3-dihydroxy-3-methylpentanoate = (S)-3-methyl-2-oxopentanoate + H2O</text>
        <dbReference type="Rhea" id="RHEA:27694"/>
        <dbReference type="ChEBI" id="CHEBI:15377"/>
        <dbReference type="ChEBI" id="CHEBI:35146"/>
        <dbReference type="ChEBI" id="CHEBI:49258"/>
        <dbReference type="EC" id="4.2.1.9"/>
    </reaction>
</comment>
<feature type="binding site" evidence="15">
    <location>
        <position position="120"/>
    </location>
    <ligand>
        <name>Mg(2+)</name>
        <dbReference type="ChEBI" id="CHEBI:18420"/>
    </ligand>
</feature>
<evidence type="ECO:0000256" key="13">
    <source>
        <dbReference type="ARBA" id="ARBA00029437"/>
    </source>
</evidence>
<comment type="pathway">
    <text evidence="12 15">Amino-acid biosynthesis; L-valine biosynthesis; L-valine from pyruvate: step 3/4.</text>
</comment>
<dbReference type="InterPro" id="IPR037237">
    <property type="entry name" value="IlvD/EDD_N"/>
</dbReference>
<dbReference type="NCBIfam" id="NF002068">
    <property type="entry name" value="PRK00911.1"/>
    <property type="match status" value="1"/>
</dbReference>
<evidence type="ECO:0000256" key="11">
    <source>
        <dbReference type="ARBA" id="ARBA00029304"/>
    </source>
</evidence>
<accession>A0ABR6VFK0</accession>
<dbReference type="InterPro" id="IPR056740">
    <property type="entry name" value="ILV_EDD_C"/>
</dbReference>
<evidence type="ECO:0000256" key="2">
    <source>
        <dbReference type="ARBA" id="ARBA00006486"/>
    </source>
</evidence>
<dbReference type="Proteomes" id="UP000606870">
    <property type="component" value="Unassembled WGS sequence"/>
</dbReference>
<keyword evidence="7 15" id="KW-0408">Iron</keyword>
<sequence>MRSEITTKGIERATHRALYYSMGFLPEDLEKPIVAVVNTQNEAMPGHVHLDSIAKAVKEGIIANGGTPVEFPTIAICDGIAQGHYGMHYPLASRELIADSIECMVNAHQYDAMVLITNCDKITPGMLLAAVRLNIPAILISGGTMATGCIDGRKINYTDLMADQGDVVRGIITRDELSRREQVALPGCGACNLLGTGNTMNYMTEALGLCLPGSDMLAATGQRLALAKRTGMKIMDLVRDNILPRQIITKEAIENAIAVDMAIGGSTNTVLHLTALAHAADIDFDVNVFTDIAKKVPHLVKIKPATNGCYPADFHYAGGVKAVMKELFDLGLIHGDCLTVTGEKVAANVADGKVINDEIIKTPENAYSQTGGLEILYGTLAPGGAVCKKAAVAPEMLHHQGPARVFDQEEAAVKAIYGGEINPGDIVVVRYEGPKGGPGMREMLTATAAIVGMGLSKEVGLVTDGRFSGATSGACVGHVSPEAAEGGPIALVQEGDQIEIDLNEQRVELLVPEEELARRKAAWKRPEQNYIQKGSYLSRYSKLVSSAMEGAVFED</sequence>
<dbReference type="PROSITE" id="PS00887">
    <property type="entry name" value="ILVD_EDD_2"/>
    <property type="match status" value="1"/>
</dbReference>
<evidence type="ECO:0000256" key="8">
    <source>
        <dbReference type="ARBA" id="ARBA00023014"/>
    </source>
</evidence>
<dbReference type="Gene3D" id="3.50.30.80">
    <property type="entry name" value="IlvD/EDD C-terminal domain-like"/>
    <property type="match status" value="1"/>
</dbReference>
<evidence type="ECO:0000256" key="12">
    <source>
        <dbReference type="ARBA" id="ARBA00029436"/>
    </source>
</evidence>
<dbReference type="PROSITE" id="PS00886">
    <property type="entry name" value="ILVD_EDD_1"/>
    <property type="match status" value="1"/>
</dbReference>
<reference evidence="18 19" key="1">
    <citation type="submission" date="2020-08" db="EMBL/GenBank/DDBJ databases">
        <authorList>
            <person name="Liu C."/>
            <person name="Sun Q."/>
        </authorList>
    </citation>
    <scope>NUCLEOTIDE SEQUENCE [LARGE SCALE GENOMIC DNA]</scope>
    <source>
        <strain evidence="18 19">NSJ-59</strain>
    </source>
</reference>